<name>A0AAN4TC99_ASPLE</name>
<comment type="similarity">
    <text evidence="1">Belongs to the methyltransferase superfamily.</text>
</comment>
<gene>
    <name evidence="8" type="ORF">ALT_5862</name>
</gene>
<feature type="domain" description="Methyltransferase type 11" evidence="7">
    <location>
        <begin position="197"/>
        <end position="289"/>
    </location>
</feature>
<dbReference type="InterPro" id="IPR029063">
    <property type="entry name" value="SAM-dependent_MTases_sf"/>
</dbReference>
<evidence type="ECO:0000256" key="2">
    <source>
        <dbReference type="ARBA" id="ARBA00022603"/>
    </source>
</evidence>
<dbReference type="PANTHER" id="PTHR44942">
    <property type="entry name" value="METHYLTRANSF_11 DOMAIN-CONTAINING PROTEIN"/>
    <property type="match status" value="1"/>
</dbReference>
<keyword evidence="5" id="KW-0503">Monooxygenase</keyword>
<evidence type="ECO:0000313" key="8">
    <source>
        <dbReference type="EMBL" id="GAQ08541.1"/>
    </source>
</evidence>
<dbReference type="GO" id="GO:0032259">
    <property type="term" value="P:methylation"/>
    <property type="evidence" value="ECO:0007669"/>
    <property type="project" value="UniProtKB-KW"/>
</dbReference>
<keyword evidence="6" id="KW-0812">Transmembrane</keyword>
<sequence>MPQNVSAQIITQATAVITGSFLSGLMMGLSVVDIPVVLSTATQSSHLLQHFMRLYDIGHKMMPSLAITTCLLYGYTASSTRAAGRSGLPHVIAAVTTISMVPFTWLIMAPTNNALFRMHADPAAAHLGEQTNVSMAVPQSIPPPTASPIEAKNQFFARSKSFWDNYLRGRPQVPPSFFQRIYRYHRDSGGRFGTVHDVGAGIGPYAEELRSKFQHVIVSDIVPKNVQLAEEHLGRDGFSYRAAPVEDADDLPPRSVDLVFATNVMHFADQQGAMQAIATQLRPGGTFACAGFGPARFDDPDIQDVWERISQQGGRILLDMADHPQDTVNVMSRSSNQYNVAPLEPRLFRQGALRIRLNMAQGGITGLLPPERQHEVMDPDFSGPTDVVVYETDDEWRFETDFEGFLQHFRSFPHAGINPEAFTGLLQELKDLLSQGRCLHGCWPATLILATRR</sequence>
<keyword evidence="5" id="KW-0560">Oxidoreductase</keyword>
<evidence type="ECO:0000256" key="4">
    <source>
        <dbReference type="ARBA" id="ARBA00022691"/>
    </source>
</evidence>
<reference evidence="8 9" key="1">
    <citation type="submission" date="2015-11" db="EMBL/GenBank/DDBJ databases">
        <title>Aspergillus lentulus strain IFM 54703T.</title>
        <authorList>
            <person name="Kusuya Y."/>
            <person name="Sakai K."/>
            <person name="Kamei K."/>
            <person name="Takahashi H."/>
            <person name="Yaguchi T."/>
        </authorList>
    </citation>
    <scope>NUCLEOTIDE SEQUENCE [LARGE SCALE GENOMIC DNA]</scope>
    <source>
        <strain evidence="8 9">IFM 54703</strain>
    </source>
</reference>
<evidence type="ECO:0000256" key="1">
    <source>
        <dbReference type="ARBA" id="ARBA00008361"/>
    </source>
</evidence>
<comment type="caution">
    <text evidence="8">The sequence shown here is derived from an EMBL/GenBank/DDBJ whole genome shotgun (WGS) entry which is preliminary data.</text>
</comment>
<dbReference type="InterPro" id="IPR051052">
    <property type="entry name" value="Diverse_substrate_MTase"/>
</dbReference>
<dbReference type="PANTHER" id="PTHR44942:SF4">
    <property type="entry name" value="METHYLTRANSFERASE TYPE 11 DOMAIN-CONTAINING PROTEIN"/>
    <property type="match status" value="1"/>
</dbReference>
<dbReference type="Proteomes" id="UP000051487">
    <property type="component" value="Unassembled WGS sequence"/>
</dbReference>
<evidence type="ECO:0000259" key="7">
    <source>
        <dbReference type="Pfam" id="PF08241"/>
    </source>
</evidence>
<organism evidence="8 9">
    <name type="scientific">Aspergillus lentulus</name>
    <dbReference type="NCBI Taxonomy" id="293939"/>
    <lineage>
        <taxon>Eukaryota</taxon>
        <taxon>Fungi</taxon>
        <taxon>Dikarya</taxon>
        <taxon>Ascomycota</taxon>
        <taxon>Pezizomycotina</taxon>
        <taxon>Eurotiomycetes</taxon>
        <taxon>Eurotiomycetidae</taxon>
        <taxon>Eurotiales</taxon>
        <taxon>Aspergillaceae</taxon>
        <taxon>Aspergillus</taxon>
        <taxon>Aspergillus subgen. Fumigati</taxon>
    </lineage>
</organism>
<dbReference type="GO" id="GO:0008757">
    <property type="term" value="F:S-adenosylmethionine-dependent methyltransferase activity"/>
    <property type="evidence" value="ECO:0007669"/>
    <property type="project" value="InterPro"/>
</dbReference>
<evidence type="ECO:0000256" key="5">
    <source>
        <dbReference type="ARBA" id="ARBA00023033"/>
    </source>
</evidence>
<feature type="transmembrane region" description="Helical" evidence="6">
    <location>
        <begin position="12"/>
        <end position="37"/>
    </location>
</feature>
<evidence type="ECO:0000313" key="9">
    <source>
        <dbReference type="Proteomes" id="UP000051487"/>
    </source>
</evidence>
<dbReference type="Pfam" id="PF08241">
    <property type="entry name" value="Methyltransf_11"/>
    <property type="match status" value="1"/>
</dbReference>
<evidence type="ECO:0000256" key="6">
    <source>
        <dbReference type="SAM" id="Phobius"/>
    </source>
</evidence>
<dbReference type="SUPFAM" id="SSF53335">
    <property type="entry name" value="S-adenosyl-L-methionine-dependent methyltransferases"/>
    <property type="match status" value="1"/>
</dbReference>
<keyword evidence="6" id="KW-0472">Membrane</keyword>
<dbReference type="Gene3D" id="3.40.50.150">
    <property type="entry name" value="Vaccinia Virus protein VP39"/>
    <property type="match status" value="1"/>
</dbReference>
<keyword evidence="6" id="KW-1133">Transmembrane helix</keyword>
<dbReference type="GO" id="GO:0004497">
    <property type="term" value="F:monooxygenase activity"/>
    <property type="evidence" value="ECO:0007669"/>
    <property type="project" value="UniProtKB-KW"/>
</dbReference>
<dbReference type="Pfam" id="PF08592">
    <property type="entry name" value="Anthrone_oxy"/>
    <property type="match status" value="1"/>
</dbReference>
<keyword evidence="3" id="KW-0808">Transferase</keyword>
<dbReference type="AlphaFoldDB" id="A0AAN4TC99"/>
<dbReference type="InterPro" id="IPR013216">
    <property type="entry name" value="Methyltransf_11"/>
</dbReference>
<feature type="transmembrane region" description="Helical" evidence="6">
    <location>
        <begin position="87"/>
        <end position="108"/>
    </location>
</feature>
<proteinExistence type="inferred from homology"/>
<protein>
    <recommendedName>
        <fullName evidence="7">Methyltransferase type 11 domain-containing protein</fullName>
    </recommendedName>
</protein>
<accession>A0AAN4TC99</accession>
<keyword evidence="4" id="KW-0949">S-adenosyl-L-methionine</keyword>
<dbReference type="EMBL" id="BCLY01000009">
    <property type="protein sequence ID" value="GAQ08541.1"/>
    <property type="molecule type" value="Genomic_DNA"/>
</dbReference>
<evidence type="ECO:0000256" key="3">
    <source>
        <dbReference type="ARBA" id="ARBA00022679"/>
    </source>
</evidence>
<dbReference type="InterPro" id="IPR013901">
    <property type="entry name" value="Anthrone_oxy"/>
</dbReference>
<feature type="transmembrane region" description="Helical" evidence="6">
    <location>
        <begin position="57"/>
        <end position="75"/>
    </location>
</feature>
<keyword evidence="2" id="KW-0489">Methyltransferase</keyword>